<keyword evidence="1" id="KW-0808">Transferase</keyword>
<dbReference type="EMBL" id="BAABHJ010000005">
    <property type="protein sequence ID" value="GAA4606228.1"/>
    <property type="molecule type" value="Genomic_DNA"/>
</dbReference>
<reference evidence="5" key="1">
    <citation type="journal article" date="2019" name="Int. J. Syst. Evol. Microbiol.">
        <title>The Global Catalogue of Microorganisms (GCM) 10K type strain sequencing project: providing services to taxonomists for standard genome sequencing and annotation.</title>
        <authorList>
            <consortium name="The Broad Institute Genomics Platform"/>
            <consortium name="The Broad Institute Genome Sequencing Center for Infectious Disease"/>
            <person name="Wu L."/>
            <person name="Ma J."/>
        </authorList>
    </citation>
    <scope>NUCLEOTIDE SEQUENCE [LARGE SCALE GENOMIC DNA]</scope>
    <source>
        <strain evidence="5">JCM 17938</strain>
    </source>
</reference>
<evidence type="ECO:0000256" key="1">
    <source>
        <dbReference type="ARBA" id="ARBA00022679"/>
    </source>
</evidence>
<organism evidence="4 5">
    <name type="scientific">Actinoallomurus liliacearum</name>
    <dbReference type="NCBI Taxonomy" id="1080073"/>
    <lineage>
        <taxon>Bacteria</taxon>
        <taxon>Bacillati</taxon>
        <taxon>Actinomycetota</taxon>
        <taxon>Actinomycetes</taxon>
        <taxon>Streptosporangiales</taxon>
        <taxon>Thermomonosporaceae</taxon>
        <taxon>Actinoallomurus</taxon>
    </lineage>
</organism>
<gene>
    <name evidence="4" type="ORF">GCM10023195_22220</name>
</gene>
<comment type="caution">
    <text evidence="4">The sequence shown here is derived from an EMBL/GenBank/DDBJ whole genome shotgun (WGS) entry which is preliminary data.</text>
</comment>
<accession>A0ABP8TGI8</accession>
<dbReference type="CDD" id="cd04301">
    <property type="entry name" value="NAT_SF"/>
    <property type="match status" value="1"/>
</dbReference>
<dbReference type="PROSITE" id="PS51186">
    <property type="entry name" value="GNAT"/>
    <property type="match status" value="1"/>
</dbReference>
<feature type="domain" description="N-acetyltransferase" evidence="3">
    <location>
        <begin position="3"/>
        <end position="150"/>
    </location>
</feature>
<evidence type="ECO:0000313" key="4">
    <source>
        <dbReference type="EMBL" id="GAA4606228.1"/>
    </source>
</evidence>
<dbReference type="PANTHER" id="PTHR43877">
    <property type="entry name" value="AMINOALKYLPHOSPHONATE N-ACETYLTRANSFERASE-RELATED-RELATED"/>
    <property type="match status" value="1"/>
</dbReference>
<dbReference type="InterPro" id="IPR050832">
    <property type="entry name" value="Bact_Acetyltransf"/>
</dbReference>
<protein>
    <submittedName>
        <fullName evidence="4">GNAT family N-acetyltransferase</fullName>
    </submittedName>
</protein>
<dbReference type="Gene3D" id="3.40.630.30">
    <property type="match status" value="1"/>
</dbReference>
<dbReference type="InterPro" id="IPR000182">
    <property type="entry name" value="GNAT_dom"/>
</dbReference>
<evidence type="ECO:0000256" key="2">
    <source>
        <dbReference type="ARBA" id="ARBA00023315"/>
    </source>
</evidence>
<dbReference type="InterPro" id="IPR016181">
    <property type="entry name" value="Acyl_CoA_acyltransferase"/>
</dbReference>
<dbReference type="RefSeq" id="WP_345352439.1">
    <property type="nucleotide sequence ID" value="NZ_BAABHJ010000005.1"/>
</dbReference>
<keyword evidence="2" id="KW-0012">Acyltransferase</keyword>
<dbReference type="Proteomes" id="UP001500212">
    <property type="component" value="Unassembled WGS sequence"/>
</dbReference>
<keyword evidence="5" id="KW-1185">Reference proteome</keyword>
<proteinExistence type="predicted"/>
<name>A0ABP8TGI8_9ACTN</name>
<evidence type="ECO:0000313" key="5">
    <source>
        <dbReference type="Proteomes" id="UP001500212"/>
    </source>
</evidence>
<evidence type="ECO:0000259" key="3">
    <source>
        <dbReference type="PROSITE" id="PS51186"/>
    </source>
</evidence>
<dbReference type="SUPFAM" id="SSF55729">
    <property type="entry name" value="Acyl-CoA N-acyltransferases (Nat)"/>
    <property type="match status" value="1"/>
</dbReference>
<dbReference type="Pfam" id="PF00583">
    <property type="entry name" value="Acetyltransf_1"/>
    <property type="match status" value="1"/>
</dbReference>
<sequence length="150" mass="16603">MDVLIRDALDADAPVTATLLTQLGYPSTTEQTADRIARWRSDPLSRVIVATLNERVVGVLAFHAIPFFERDGSRGRVVSLVVDENARGHGVGARLMSFIEAEARRLGCEDLELTSNRRRTGAHAFYKHLGFEDACHRSARFVRPLSESPG</sequence>